<protein>
    <submittedName>
        <fullName evidence="7">Uncharacterized protein</fullName>
    </submittedName>
</protein>
<evidence type="ECO:0000256" key="3">
    <source>
        <dbReference type="ARBA" id="ARBA00022989"/>
    </source>
</evidence>
<evidence type="ECO:0000256" key="5">
    <source>
        <dbReference type="SAM" id="MobiDB-lite"/>
    </source>
</evidence>
<dbReference type="InterPro" id="IPR023271">
    <property type="entry name" value="Aquaporin-like"/>
</dbReference>
<proteinExistence type="predicted"/>
<dbReference type="Proteomes" id="UP001188597">
    <property type="component" value="Unassembled WGS sequence"/>
</dbReference>
<keyword evidence="3 6" id="KW-1133">Transmembrane helix</keyword>
<dbReference type="GO" id="GO:0016020">
    <property type="term" value="C:membrane"/>
    <property type="evidence" value="ECO:0007669"/>
    <property type="project" value="UniProtKB-SubCell"/>
</dbReference>
<keyword evidence="8" id="KW-1185">Reference proteome</keyword>
<sequence length="109" mass="11984">MNPARSIGPAIVSGEFHHLWVYIVAPVLGTMTACGIYSLLRLPINDNHNPRNKGSSRRRSGQNEGGAVGAPPWVGVLEASPSRLPEKQQLPEEIEMNMKLKLKEASREE</sequence>
<organism evidence="7 8">
    <name type="scientific">Escallonia herrerae</name>
    <dbReference type="NCBI Taxonomy" id="1293975"/>
    <lineage>
        <taxon>Eukaryota</taxon>
        <taxon>Viridiplantae</taxon>
        <taxon>Streptophyta</taxon>
        <taxon>Embryophyta</taxon>
        <taxon>Tracheophyta</taxon>
        <taxon>Spermatophyta</taxon>
        <taxon>Magnoliopsida</taxon>
        <taxon>eudicotyledons</taxon>
        <taxon>Gunneridae</taxon>
        <taxon>Pentapetalae</taxon>
        <taxon>asterids</taxon>
        <taxon>campanulids</taxon>
        <taxon>Escalloniales</taxon>
        <taxon>Escalloniaceae</taxon>
        <taxon>Escallonia</taxon>
    </lineage>
</organism>
<dbReference type="GO" id="GO:0015267">
    <property type="term" value="F:channel activity"/>
    <property type="evidence" value="ECO:0007669"/>
    <property type="project" value="InterPro"/>
</dbReference>
<feature type="compositionally biased region" description="Basic residues" evidence="5">
    <location>
        <begin position="50"/>
        <end position="60"/>
    </location>
</feature>
<dbReference type="InterPro" id="IPR000425">
    <property type="entry name" value="MIP"/>
</dbReference>
<dbReference type="PANTHER" id="PTHR45724">
    <property type="entry name" value="AQUAPORIN NIP2-1"/>
    <property type="match status" value="1"/>
</dbReference>
<dbReference type="Gene3D" id="1.20.1080.10">
    <property type="entry name" value="Glycerol uptake facilitator protein"/>
    <property type="match status" value="1"/>
</dbReference>
<reference evidence="7" key="1">
    <citation type="submission" date="2022-12" db="EMBL/GenBank/DDBJ databases">
        <title>Draft genome assemblies for two species of Escallonia (Escalloniales).</title>
        <authorList>
            <person name="Chanderbali A."/>
            <person name="Dervinis C."/>
            <person name="Anghel I."/>
            <person name="Soltis D."/>
            <person name="Soltis P."/>
            <person name="Zapata F."/>
        </authorList>
    </citation>
    <scope>NUCLEOTIDE SEQUENCE</scope>
    <source>
        <strain evidence="7">UCBG64.0493</strain>
        <tissue evidence="7">Leaf</tissue>
    </source>
</reference>
<evidence type="ECO:0000256" key="4">
    <source>
        <dbReference type="ARBA" id="ARBA00023136"/>
    </source>
</evidence>
<dbReference type="AlphaFoldDB" id="A0AA88VEZ0"/>
<keyword evidence="4 6" id="KW-0472">Membrane</keyword>
<evidence type="ECO:0000313" key="7">
    <source>
        <dbReference type="EMBL" id="KAK3005778.1"/>
    </source>
</evidence>
<evidence type="ECO:0000313" key="8">
    <source>
        <dbReference type="Proteomes" id="UP001188597"/>
    </source>
</evidence>
<feature type="region of interest" description="Disordered" evidence="5">
    <location>
        <begin position="43"/>
        <end position="109"/>
    </location>
</feature>
<comment type="caution">
    <text evidence="7">The sequence shown here is derived from an EMBL/GenBank/DDBJ whole genome shotgun (WGS) entry which is preliminary data.</text>
</comment>
<dbReference type="Pfam" id="PF00230">
    <property type="entry name" value="MIP"/>
    <property type="match status" value="1"/>
</dbReference>
<evidence type="ECO:0000256" key="1">
    <source>
        <dbReference type="ARBA" id="ARBA00004141"/>
    </source>
</evidence>
<evidence type="ECO:0000256" key="2">
    <source>
        <dbReference type="ARBA" id="ARBA00022692"/>
    </source>
</evidence>
<feature type="transmembrane region" description="Helical" evidence="6">
    <location>
        <begin position="20"/>
        <end position="40"/>
    </location>
</feature>
<evidence type="ECO:0000256" key="6">
    <source>
        <dbReference type="SAM" id="Phobius"/>
    </source>
</evidence>
<accession>A0AA88VEZ0</accession>
<dbReference type="PANTHER" id="PTHR45724:SF21">
    <property type="entry name" value="MAJOR INTRINSIC PROTEIN"/>
    <property type="match status" value="1"/>
</dbReference>
<gene>
    <name evidence="7" type="ORF">RJ639_017379</name>
</gene>
<feature type="compositionally biased region" description="Basic and acidic residues" evidence="5">
    <location>
        <begin position="84"/>
        <end position="109"/>
    </location>
</feature>
<keyword evidence="2 6" id="KW-0812">Transmembrane</keyword>
<dbReference type="EMBL" id="JAVXUP010002086">
    <property type="protein sequence ID" value="KAK3005778.1"/>
    <property type="molecule type" value="Genomic_DNA"/>
</dbReference>
<dbReference type="InterPro" id="IPR034294">
    <property type="entry name" value="Aquaporin_transptr"/>
</dbReference>
<name>A0AA88VEZ0_9ASTE</name>
<dbReference type="SUPFAM" id="SSF81338">
    <property type="entry name" value="Aquaporin-like"/>
    <property type="match status" value="1"/>
</dbReference>
<comment type="subcellular location">
    <subcellularLocation>
        <location evidence="1">Membrane</location>
        <topology evidence="1">Multi-pass membrane protein</topology>
    </subcellularLocation>
</comment>
<dbReference type="PROSITE" id="PS51257">
    <property type="entry name" value="PROKAR_LIPOPROTEIN"/>
    <property type="match status" value="1"/>
</dbReference>